<dbReference type="SUPFAM" id="SSF117281">
    <property type="entry name" value="Kelch motif"/>
    <property type="match status" value="1"/>
</dbReference>
<gene>
    <name evidence="1" type="ordered locus">Cagg_0057</name>
</gene>
<dbReference type="HOGENOM" id="CLU_329755_0_0_0"/>
<name>B8GC36_CHLAD</name>
<dbReference type="InterPro" id="IPR015915">
    <property type="entry name" value="Kelch-typ_b-propeller"/>
</dbReference>
<dbReference type="Gene3D" id="2.120.10.80">
    <property type="entry name" value="Kelch-type beta propeller"/>
    <property type="match status" value="1"/>
</dbReference>
<evidence type="ECO:0000313" key="2">
    <source>
        <dbReference type="Proteomes" id="UP000002508"/>
    </source>
</evidence>
<protein>
    <submittedName>
        <fullName evidence="1">Uncharacterized protein</fullName>
    </submittedName>
</protein>
<dbReference type="KEGG" id="cag:Cagg_0057"/>
<sequence>MALPFPSRRPLLLLTICMLSCTLLLAMVPLGVVRALVDETGTDQIIDNSQADFASGVFQRTVVAAAPSSPSAPDVVGAVELAPVGALNRNNWSTASTTLPLPLSDAPVVSLGKYLFVISGATTIDSNGESVSNSNYVFRGEINQATGAFVTVTSPHPAPGNDAFKAFVIQGADPGSECDIEIAGRSRSAAVAVPATTGSNLGYIFIVGGNMYDQNCATYNFSTNLVQRATVDANGDITAWSTPDTWRFPTLDSNGEIITNPASPDLRGVQDLQLVYVRTSAGNDFIYAIGGLSVAPSQLLQQDIYPYVFYTKVDTNGNLTHPTNSSAGTVWAKLADLPFPLHSGTALAVNTTQIEGGAPVQKDAIFLLGGCTEIDCTSLNTSVRRADVNPTTGALTWTNQVAATGSGTQAINIQARHNVTGLSFNNRIYYITGSTVANFPGAGGATATIPVAIFNDQFLLEDLTNSSIYFVGTNETNDRVLPEPYRRVGAAAALIPAVPPDNATSQVYAAWMYVIGGADENNQPTSTIFVGGVGSANETTSATRAPEGWYYSQPFPVLTDNETSRLLALKWFVDLNRPSSNPEADIRIQFRAAVTSGTCRESDFDPSPSISNPERWRAIDANPDPVLYSNNGLNQVRLINAFPDEEIQATCMQYRAQLIQDPGDRTFSPKLLYFAVEKIVAAKPDIIIDTFDVQTNNGSFSNIVLTLRNLRKNSLAATRSVAAASGDGGFFVDLCIARRTDPDVPALTSVPAPDPNAGASATPACATVSVQLPKGPFIPGASYTVLLNNWVNSNNGEPADWNTIFGTPGTYDIGIVVDYNAMTGEDVEGQSNNRGESPSAPNGIIRTITVVAPPTPEPESIKVFVPVIYR</sequence>
<accession>B8GC36</accession>
<organism evidence="1 2">
    <name type="scientific">Chloroflexus aggregans (strain MD-66 / DSM 9485)</name>
    <dbReference type="NCBI Taxonomy" id="326427"/>
    <lineage>
        <taxon>Bacteria</taxon>
        <taxon>Bacillati</taxon>
        <taxon>Chloroflexota</taxon>
        <taxon>Chloroflexia</taxon>
        <taxon>Chloroflexales</taxon>
        <taxon>Chloroflexineae</taxon>
        <taxon>Chloroflexaceae</taxon>
        <taxon>Chloroflexus</taxon>
    </lineage>
</organism>
<dbReference type="STRING" id="326427.Cagg_0057"/>
<dbReference type="Proteomes" id="UP000002508">
    <property type="component" value="Chromosome"/>
</dbReference>
<proteinExistence type="predicted"/>
<dbReference type="eggNOG" id="ENOG502ZIW0">
    <property type="taxonomic scope" value="Bacteria"/>
</dbReference>
<dbReference type="AlphaFoldDB" id="B8GC36"/>
<dbReference type="EMBL" id="CP001337">
    <property type="protein sequence ID" value="ACL23010.1"/>
    <property type="molecule type" value="Genomic_DNA"/>
</dbReference>
<dbReference type="RefSeq" id="WP_012615376.1">
    <property type="nucleotide sequence ID" value="NC_011831.1"/>
</dbReference>
<evidence type="ECO:0000313" key="1">
    <source>
        <dbReference type="EMBL" id="ACL23010.1"/>
    </source>
</evidence>
<reference evidence="1" key="1">
    <citation type="submission" date="2008-12" db="EMBL/GenBank/DDBJ databases">
        <title>Complete sequence of Chloroflexus aggregans DSM 9485.</title>
        <authorList>
            <consortium name="US DOE Joint Genome Institute"/>
            <person name="Lucas S."/>
            <person name="Copeland A."/>
            <person name="Lapidus A."/>
            <person name="Glavina del Rio T."/>
            <person name="Dalin E."/>
            <person name="Tice H."/>
            <person name="Pitluck S."/>
            <person name="Foster B."/>
            <person name="Larimer F."/>
            <person name="Land M."/>
            <person name="Hauser L."/>
            <person name="Kyrpides N."/>
            <person name="Mikhailova N."/>
            <person name="Bryant D."/>
            <person name="Richardson P."/>
        </authorList>
    </citation>
    <scope>NUCLEOTIDE SEQUENCE</scope>
    <source>
        <strain evidence="1">DSM 9485</strain>
    </source>
</reference>
<keyword evidence="2" id="KW-1185">Reference proteome</keyword>